<sequence length="65" mass="7404">MCTTVDTVTTCKTCFGWYGSTSEVKKCELSKRGEKCEKKRARKEIFIDIRGCHVCTPPVVKKDKD</sequence>
<dbReference type="Proteomes" id="UP001498421">
    <property type="component" value="Unassembled WGS sequence"/>
</dbReference>
<protein>
    <submittedName>
        <fullName evidence="1">Uncharacterized protein</fullName>
    </submittedName>
</protein>
<evidence type="ECO:0000313" key="2">
    <source>
        <dbReference type="Proteomes" id="UP001498421"/>
    </source>
</evidence>
<accession>A0ABR1HBS2</accession>
<feature type="non-terminal residue" evidence="1">
    <location>
        <position position="65"/>
    </location>
</feature>
<proteinExistence type="predicted"/>
<dbReference type="EMBL" id="JAZAVK010000167">
    <property type="protein sequence ID" value="KAK7418400.1"/>
    <property type="molecule type" value="Genomic_DNA"/>
</dbReference>
<gene>
    <name evidence="1" type="ORF">QQZ08_011250</name>
</gene>
<reference evidence="1 2" key="1">
    <citation type="journal article" date="2025" name="Microbiol. Resour. Announc.">
        <title>Draft genome sequences for Neonectria magnoliae and Neonectria punicea, canker pathogens of Liriodendron tulipifera and Acer saccharum in West Virginia.</title>
        <authorList>
            <person name="Petronek H.M."/>
            <person name="Kasson M.T."/>
            <person name="Metheny A.M."/>
            <person name="Stauder C.M."/>
            <person name="Lovett B."/>
            <person name="Lynch S.C."/>
            <person name="Garnas J.R."/>
            <person name="Kasson L.R."/>
            <person name="Stajich J.E."/>
        </authorList>
    </citation>
    <scope>NUCLEOTIDE SEQUENCE [LARGE SCALE GENOMIC DNA]</scope>
    <source>
        <strain evidence="1 2">NRRL 64651</strain>
    </source>
</reference>
<comment type="caution">
    <text evidence="1">The sequence shown here is derived from an EMBL/GenBank/DDBJ whole genome shotgun (WGS) entry which is preliminary data.</text>
</comment>
<keyword evidence="2" id="KW-1185">Reference proteome</keyword>
<organism evidence="1 2">
    <name type="scientific">Neonectria magnoliae</name>
    <dbReference type="NCBI Taxonomy" id="2732573"/>
    <lineage>
        <taxon>Eukaryota</taxon>
        <taxon>Fungi</taxon>
        <taxon>Dikarya</taxon>
        <taxon>Ascomycota</taxon>
        <taxon>Pezizomycotina</taxon>
        <taxon>Sordariomycetes</taxon>
        <taxon>Hypocreomycetidae</taxon>
        <taxon>Hypocreales</taxon>
        <taxon>Nectriaceae</taxon>
        <taxon>Neonectria</taxon>
    </lineage>
</organism>
<name>A0ABR1HBS2_9HYPO</name>
<evidence type="ECO:0000313" key="1">
    <source>
        <dbReference type="EMBL" id="KAK7418400.1"/>
    </source>
</evidence>